<feature type="transmembrane region" description="Helical" evidence="18">
    <location>
        <begin position="393"/>
        <end position="415"/>
    </location>
</feature>
<proteinExistence type="inferred from homology"/>
<accession>A0A9W6BF78</accession>
<feature type="transmembrane region" description="Helical" evidence="18">
    <location>
        <begin position="172"/>
        <end position="191"/>
    </location>
</feature>
<comment type="caution">
    <text evidence="19">The sequence shown here is derived from an EMBL/GenBank/DDBJ whole genome shotgun (WGS) entry which is preliminary data.</text>
</comment>
<evidence type="ECO:0000256" key="13">
    <source>
        <dbReference type="ARBA" id="ARBA00023136"/>
    </source>
</evidence>
<keyword evidence="13 18" id="KW-0472">Membrane</keyword>
<evidence type="ECO:0000256" key="10">
    <source>
        <dbReference type="ARBA" id="ARBA00022695"/>
    </source>
</evidence>
<name>A0A9W6BF78_9CHLO</name>
<comment type="similarity">
    <text evidence="5 16">Belongs to the CDS family.</text>
</comment>
<evidence type="ECO:0000256" key="16">
    <source>
        <dbReference type="RuleBase" id="RU003938"/>
    </source>
</evidence>
<evidence type="ECO:0000313" key="19">
    <source>
        <dbReference type="EMBL" id="GLC51062.1"/>
    </source>
</evidence>
<evidence type="ECO:0000256" key="2">
    <source>
        <dbReference type="ARBA" id="ARBA00004141"/>
    </source>
</evidence>
<evidence type="ECO:0000256" key="3">
    <source>
        <dbReference type="ARBA" id="ARBA00005119"/>
    </source>
</evidence>
<dbReference type="InterPro" id="IPR016720">
    <property type="entry name" value="PC_Trfase_euk"/>
</dbReference>
<dbReference type="Proteomes" id="UP001165080">
    <property type="component" value="Unassembled WGS sequence"/>
</dbReference>
<comment type="pathway">
    <text evidence="4">Lipid metabolism.</text>
</comment>
<dbReference type="PANTHER" id="PTHR13773:SF8">
    <property type="entry name" value="PHOSPHATIDATE CYTIDYLYLTRANSFERASE, PHOTORECEPTOR-SPECIFIC"/>
    <property type="match status" value="1"/>
</dbReference>
<feature type="region of interest" description="Disordered" evidence="17">
    <location>
        <begin position="223"/>
        <end position="262"/>
    </location>
</feature>
<dbReference type="PANTHER" id="PTHR13773">
    <property type="entry name" value="PHOSPHATIDATE CYTIDYLYLTRANSFERASE"/>
    <property type="match status" value="1"/>
</dbReference>
<feature type="transmembrane region" description="Helical" evidence="18">
    <location>
        <begin position="39"/>
        <end position="58"/>
    </location>
</feature>
<evidence type="ECO:0000256" key="5">
    <source>
        <dbReference type="ARBA" id="ARBA00010185"/>
    </source>
</evidence>
<evidence type="ECO:0000256" key="8">
    <source>
        <dbReference type="ARBA" id="ARBA00022679"/>
    </source>
</evidence>
<dbReference type="EMBL" id="BRXU01000004">
    <property type="protein sequence ID" value="GLC51062.1"/>
    <property type="molecule type" value="Genomic_DNA"/>
</dbReference>
<keyword evidence="8 16" id="KW-0808">Transferase</keyword>
<feature type="transmembrane region" description="Helical" evidence="18">
    <location>
        <begin position="297"/>
        <end position="316"/>
    </location>
</feature>
<dbReference type="GO" id="GO:0008654">
    <property type="term" value="P:phospholipid biosynthetic process"/>
    <property type="evidence" value="ECO:0007669"/>
    <property type="project" value="UniProtKB-KW"/>
</dbReference>
<sequence>MRQSAAARKAQPSDYTEDTASEPEPEPKPVDRKAKLSSLRVRTVSTVLLIALFIGVIWAGHVPLMFFVLMVQFLVARELFRIAYVAARSKRSLPLLRTQQWYFFFTAVFWLYLRFIKNNLLVEVSSDKTLARLFYWALKHHSLISYSLYMAGFVGFVLSLKKGLYLHQFAHYAWTHMIILITTVPSSFFVSNIYSGIIWYVLPAFLIVANDICAYLAGKAQQPPKPPTTHPPTHPPTQPPAGSRGRPPCTPTRTQSAAPARGAVTHVVRTTERCGAGFVFGRTPLIKLSPKKTWEGFIGGFAGTLVIAFFLARLFGSYKWMTCPRKDLTVFKGLDCVPDEVFVPETFALSDLAHELAAHLPEAAAAYLAAALEALPAGLRNWLADLTFSVAPIQLHALSLASFASIIAPFGGFFASGFKRAFHMKDFGDTIPGHGGVTDRFDCQILMAVFAYCYYYSYISKPEVTLGDVLSMATKLNDHDQILLFGKMANLLAGEGLIPGRIVDALRHHLGDRFTWEVPDS</sequence>
<feature type="compositionally biased region" description="Acidic residues" evidence="17">
    <location>
        <begin position="15"/>
        <end position="24"/>
    </location>
</feature>
<keyword evidence="14" id="KW-0594">Phospholipid biosynthesis</keyword>
<evidence type="ECO:0000256" key="12">
    <source>
        <dbReference type="ARBA" id="ARBA00023098"/>
    </source>
</evidence>
<dbReference type="Pfam" id="PF01148">
    <property type="entry name" value="CTP_transf_1"/>
    <property type="match status" value="2"/>
</dbReference>
<comment type="subcellular location">
    <subcellularLocation>
        <location evidence="2">Membrane</location>
        <topology evidence="2">Multi-pass membrane protein</topology>
    </subcellularLocation>
</comment>
<dbReference type="InterPro" id="IPR000374">
    <property type="entry name" value="PC_trans"/>
</dbReference>
<evidence type="ECO:0000256" key="17">
    <source>
        <dbReference type="SAM" id="MobiDB-lite"/>
    </source>
</evidence>
<keyword evidence="11 18" id="KW-1133">Transmembrane helix</keyword>
<evidence type="ECO:0000256" key="4">
    <source>
        <dbReference type="ARBA" id="ARBA00005189"/>
    </source>
</evidence>
<evidence type="ECO:0000256" key="7">
    <source>
        <dbReference type="ARBA" id="ARBA00022516"/>
    </source>
</evidence>
<comment type="catalytic activity">
    <reaction evidence="1 16">
        <text>a 1,2-diacyl-sn-glycero-3-phosphate + CTP + H(+) = a CDP-1,2-diacyl-sn-glycerol + diphosphate</text>
        <dbReference type="Rhea" id="RHEA:16229"/>
        <dbReference type="ChEBI" id="CHEBI:15378"/>
        <dbReference type="ChEBI" id="CHEBI:33019"/>
        <dbReference type="ChEBI" id="CHEBI:37563"/>
        <dbReference type="ChEBI" id="CHEBI:58332"/>
        <dbReference type="ChEBI" id="CHEBI:58608"/>
        <dbReference type="EC" id="2.7.7.41"/>
    </reaction>
</comment>
<keyword evidence="9 16" id="KW-0812">Transmembrane</keyword>
<keyword evidence="20" id="KW-1185">Reference proteome</keyword>
<evidence type="ECO:0000256" key="9">
    <source>
        <dbReference type="ARBA" id="ARBA00022692"/>
    </source>
</evidence>
<reference evidence="19 20" key="1">
    <citation type="journal article" date="2023" name="Commun. Biol.">
        <title>Reorganization of the ancestral sex-determining regions during the evolution of trioecy in Pleodorina starrii.</title>
        <authorList>
            <person name="Takahashi K."/>
            <person name="Suzuki S."/>
            <person name="Kawai-Toyooka H."/>
            <person name="Yamamoto K."/>
            <person name="Hamaji T."/>
            <person name="Ootsuki R."/>
            <person name="Yamaguchi H."/>
            <person name="Kawachi M."/>
            <person name="Higashiyama T."/>
            <person name="Nozaki H."/>
        </authorList>
    </citation>
    <scope>NUCLEOTIDE SEQUENCE [LARGE SCALE GENOMIC DNA]</scope>
    <source>
        <strain evidence="19 20">NIES-4479</strain>
    </source>
</reference>
<dbReference type="AlphaFoldDB" id="A0A9W6BF78"/>
<protein>
    <recommendedName>
        <fullName evidence="6 16">Phosphatidate cytidylyltransferase</fullName>
        <ecNumber evidence="6 16">2.7.7.41</ecNumber>
    </recommendedName>
</protein>
<evidence type="ECO:0000313" key="20">
    <source>
        <dbReference type="Proteomes" id="UP001165080"/>
    </source>
</evidence>
<dbReference type="PROSITE" id="PS01315">
    <property type="entry name" value="CDS"/>
    <property type="match status" value="1"/>
</dbReference>
<feature type="compositionally biased region" description="Pro residues" evidence="17">
    <location>
        <begin position="223"/>
        <end position="239"/>
    </location>
</feature>
<dbReference type="EC" id="2.7.7.41" evidence="6 16"/>
<evidence type="ECO:0000256" key="14">
    <source>
        <dbReference type="ARBA" id="ARBA00023209"/>
    </source>
</evidence>
<evidence type="ECO:0000256" key="15">
    <source>
        <dbReference type="ARBA" id="ARBA00023264"/>
    </source>
</evidence>
<organism evidence="19 20">
    <name type="scientific">Pleodorina starrii</name>
    <dbReference type="NCBI Taxonomy" id="330485"/>
    <lineage>
        <taxon>Eukaryota</taxon>
        <taxon>Viridiplantae</taxon>
        <taxon>Chlorophyta</taxon>
        <taxon>core chlorophytes</taxon>
        <taxon>Chlorophyceae</taxon>
        <taxon>CS clade</taxon>
        <taxon>Chlamydomonadales</taxon>
        <taxon>Volvocaceae</taxon>
        <taxon>Pleodorina</taxon>
    </lineage>
</organism>
<feature type="transmembrane region" description="Helical" evidence="18">
    <location>
        <begin position="142"/>
        <end position="160"/>
    </location>
</feature>
<keyword evidence="12" id="KW-0443">Lipid metabolism</keyword>
<keyword evidence="7" id="KW-0444">Lipid biosynthesis</keyword>
<feature type="transmembrane region" description="Helical" evidence="18">
    <location>
        <begin position="197"/>
        <end position="217"/>
    </location>
</feature>
<dbReference type="GO" id="GO:0005789">
    <property type="term" value="C:endoplasmic reticulum membrane"/>
    <property type="evidence" value="ECO:0007669"/>
    <property type="project" value="TreeGrafter"/>
</dbReference>
<evidence type="ECO:0000256" key="1">
    <source>
        <dbReference type="ARBA" id="ARBA00001698"/>
    </source>
</evidence>
<evidence type="ECO:0000256" key="6">
    <source>
        <dbReference type="ARBA" id="ARBA00012487"/>
    </source>
</evidence>
<feature type="transmembrane region" description="Helical" evidence="18">
    <location>
        <begin position="101"/>
        <end position="122"/>
    </location>
</feature>
<keyword evidence="10 16" id="KW-0548">Nucleotidyltransferase</keyword>
<feature type="region of interest" description="Disordered" evidence="17">
    <location>
        <begin position="1"/>
        <end position="31"/>
    </location>
</feature>
<dbReference type="GO" id="GO:0004605">
    <property type="term" value="F:phosphatidate cytidylyltransferase activity"/>
    <property type="evidence" value="ECO:0007669"/>
    <property type="project" value="UniProtKB-EC"/>
</dbReference>
<keyword evidence="15" id="KW-1208">Phospholipid metabolism</keyword>
<gene>
    <name evidence="19" type="primary">PLEST009857</name>
    <name evidence="19" type="ORF">PLESTB_000461800</name>
</gene>
<evidence type="ECO:0000256" key="18">
    <source>
        <dbReference type="SAM" id="Phobius"/>
    </source>
</evidence>
<comment type="pathway">
    <text evidence="3 16">Phospholipid metabolism; CDP-diacylglycerol biosynthesis; CDP-diacylglycerol from sn-glycerol 3-phosphate: step 3/3.</text>
</comment>
<evidence type="ECO:0000256" key="11">
    <source>
        <dbReference type="ARBA" id="ARBA00022989"/>
    </source>
</evidence>